<feature type="domain" description="CCZ1/INTU/HSP4 first Longin" evidence="3">
    <location>
        <begin position="11"/>
        <end position="134"/>
    </location>
</feature>
<dbReference type="Proteomes" id="UP000242525">
    <property type="component" value="Unassembled WGS sequence"/>
</dbReference>
<reference evidence="4" key="1">
    <citation type="submission" date="2014-03" db="EMBL/GenBank/DDBJ databases">
        <authorList>
            <person name="Casaregola S."/>
        </authorList>
    </citation>
    <scope>NUCLEOTIDE SEQUENCE [LARGE SCALE GENOMIC DNA]</scope>
    <source>
        <strain evidence="4">CLIB 918</strain>
    </source>
</reference>
<proteinExistence type="inferred from homology"/>
<gene>
    <name evidence="4" type="ORF">BN980_GECA05s02672g</name>
</gene>
<dbReference type="InterPro" id="IPR043987">
    <property type="entry name" value="CCZ1/INTU/HSP4_longin_1"/>
</dbReference>
<evidence type="ECO:0000256" key="1">
    <source>
        <dbReference type="ARBA" id="ARBA00005352"/>
    </source>
</evidence>
<dbReference type="EMBL" id="CCBN010000005">
    <property type="protein sequence ID" value="CDO53502.1"/>
    <property type="molecule type" value="Genomic_DNA"/>
</dbReference>
<evidence type="ECO:0000313" key="4">
    <source>
        <dbReference type="EMBL" id="CDO53502.1"/>
    </source>
</evidence>
<protein>
    <recommendedName>
        <fullName evidence="3">CCZ1/INTU/HSP4 first Longin domain-containing protein</fullName>
    </recommendedName>
</protein>
<accession>A0A0J9X7S0</accession>
<dbReference type="PANTHER" id="PTHR13056:SF0">
    <property type="entry name" value="VACUOLAR FUSION PROTEIN CCZ1 HOMOLOG-RELATED"/>
    <property type="match status" value="1"/>
</dbReference>
<name>A0A0J9X7S0_GEOCN</name>
<comment type="similarity">
    <text evidence="1">Belongs to the CCZ1 family.</text>
</comment>
<dbReference type="GO" id="GO:0016192">
    <property type="term" value="P:vesicle-mediated transport"/>
    <property type="evidence" value="ECO:0007669"/>
    <property type="project" value="InterPro"/>
</dbReference>
<keyword evidence="5" id="KW-1185">Reference proteome</keyword>
<feature type="region of interest" description="Disordered" evidence="2">
    <location>
        <begin position="600"/>
        <end position="622"/>
    </location>
</feature>
<dbReference type="STRING" id="1173061.A0A0J9X7S0"/>
<evidence type="ECO:0000313" key="5">
    <source>
        <dbReference type="Proteomes" id="UP000242525"/>
    </source>
</evidence>
<dbReference type="AlphaFoldDB" id="A0A0J9X7S0"/>
<dbReference type="Pfam" id="PF19031">
    <property type="entry name" value="Intu_longin_1"/>
    <property type="match status" value="1"/>
</dbReference>
<dbReference type="InterPro" id="IPR013176">
    <property type="entry name" value="Ccz1"/>
</dbReference>
<evidence type="ECO:0000256" key="2">
    <source>
        <dbReference type="SAM" id="MobiDB-lite"/>
    </source>
</evidence>
<comment type="caution">
    <text evidence="4">The sequence shown here is derived from an EMBL/GenBank/DDBJ whole genome shotgun (WGS) entry which is preliminary data.</text>
</comment>
<organism evidence="4 5">
    <name type="scientific">Geotrichum candidum</name>
    <name type="common">Oospora lactis</name>
    <name type="synonym">Dipodascus geotrichum</name>
    <dbReference type="NCBI Taxonomy" id="1173061"/>
    <lineage>
        <taxon>Eukaryota</taxon>
        <taxon>Fungi</taxon>
        <taxon>Dikarya</taxon>
        <taxon>Ascomycota</taxon>
        <taxon>Saccharomycotina</taxon>
        <taxon>Dipodascomycetes</taxon>
        <taxon>Dipodascales</taxon>
        <taxon>Dipodascaceae</taxon>
        <taxon>Geotrichum</taxon>
    </lineage>
</organism>
<evidence type="ECO:0000259" key="3">
    <source>
        <dbReference type="Pfam" id="PF19031"/>
    </source>
</evidence>
<sequence>MSGDQSAGELAYLCIYNPTLDPSESNLPHQIVFYHGQQNNEPTPIQEQLKHIGLAQGVVEFTKVFSQGEPVSGLETVQSRIVVKELEESNWWAVACVTFPKGQNAQYSSKDISSSEILIANLVNAYRRWRLHNGTFESYYQQFGREALIEFVQPWWSSWAQYWSVHIHGAGYCDLYTDIRTAKGSLSAETIDAIKATVLPTGDGAKETGLIDLLVSRYDEAVVENCGSIWNGTGKIDYESISDITNWVLDCEKCEDETSYTEPSGFIYHLDKSETKKIIPDAQDDASLLGTIANTSANTVSTVAKESMSQLSGFVHLSTFGYFGAAKSSSPIISKQIDNNGPSDDLTESKFLVGYEGTLEDEQEDNENNTTTLHQNEGDEGSDFLSENELYNESLRSSHDDEGRKEFSFKKLYLELASTDTCITPALVGSDRTEVDDTDPMNNELPDKRILKSFTTHLNIVVYRRRPFIFVLFFEPNLTLLSDKKYYQILHRKLASLTEPIYADLAKKDSTTHTPPDASQRLTEVMKDKKKKSSGAKLNSTTSSMKPNEFYYHVYDPNNHKVQTSLPDIPMAEFSLSGQEQQQTQPSFLLNSVGISSSVTSPNHSYASSGTSTPHSGSHNESAAQANRLELIHVHQSMVHISQSCARKSDFEKFIRTNKGWWVYWSKLPDNREVVFARKWTKPGKPPMNSSSLGLLGVLGNDTKGWVDDYRYFGKV</sequence>
<feature type="compositionally biased region" description="Low complexity" evidence="2">
    <location>
        <begin position="608"/>
        <end position="619"/>
    </location>
</feature>
<dbReference type="OrthoDB" id="240546at2759"/>
<feature type="region of interest" description="Disordered" evidence="2">
    <location>
        <begin position="359"/>
        <end position="384"/>
    </location>
</feature>
<dbReference type="GO" id="GO:0035658">
    <property type="term" value="C:Mon1-Ccz1 complex"/>
    <property type="evidence" value="ECO:0007669"/>
    <property type="project" value="InterPro"/>
</dbReference>
<dbReference type="PANTHER" id="PTHR13056">
    <property type="entry name" value="VACUOLAR FUSION PROTEIN CCZ1 HOMOLOG-RELATED"/>
    <property type="match status" value="1"/>
</dbReference>
<feature type="region of interest" description="Disordered" evidence="2">
    <location>
        <begin position="508"/>
        <end position="542"/>
    </location>
</feature>